<dbReference type="RefSeq" id="WP_103466561.1">
    <property type="nucleotide sequence ID" value="NZ_PPXC01000012.1"/>
</dbReference>
<dbReference type="SUPFAM" id="SSF52218">
    <property type="entry name" value="Flavoproteins"/>
    <property type="match status" value="1"/>
</dbReference>
<dbReference type="InterPro" id="IPR029039">
    <property type="entry name" value="Flavoprotein-like_sf"/>
</dbReference>
<proteinExistence type="predicted"/>
<dbReference type="PROSITE" id="PS50902">
    <property type="entry name" value="FLAVODOXIN_LIKE"/>
    <property type="match status" value="1"/>
</dbReference>
<organism evidence="2 3">
    <name type="scientific">Arthrobacter glacialis</name>
    <dbReference type="NCBI Taxonomy" id="1664"/>
    <lineage>
        <taxon>Bacteria</taxon>
        <taxon>Bacillati</taxon>
        <taxon>Actinomycetota</taxon>
        <taxon>Actinomycetes</taxon>
        <taxon>Micrococcales</taxon>
        <taxon>Micrococcaceae</taxon>
        <taxon>Arthrobacter</taxon>
    </lineage>
</organism>
<dbReference type="AlphaFoldDB" id="A0A2S3ZTR5"/>
<keyword evidence="3" id="KW-1185">Reference proteome</keyword>
<feature type="domain" description="Flavodoxin-like" evidence="1">
    <location>
        <begin position="3"/>
        <end position="170"/>
    </location>
</feature>
<evidence type="ECO:0000259" key="1">
    <source>
        <dbReference type="PROSITE" id="PS50902"/>
    </source>
</evidence>
<reference evidence="2 3" key="1">
    <citation type="submission" date="2018-01" db="EMBL/GenBank/DDBJ databases">
        <title>Arthrobacter sp. nov., from glaciers in China.</title>
        <authorList>
            <person name="Liu Q."/>
            <person name="Xin Y.-H."/>
        </authorList>
    </citation>
    <scope>NUCLEOTIDE SEQUENCE [LARGE SCALE GENOMIC DNA]</scope>
    <source>
        <strain evidence="2 3">HLT2-12-2</strain>
    </source>
</reference>
<sequence>MSIAVVYESMFGNTRAIALAIAEGLTPFGTVITANVNDPRALEAARSADLLVLGGPTHAHGMTRPASREEATTWAKDASKNLSLELMAAGMGVREWTKDLDLVPALSAAFDTRRDLARILTGAASGHIGHALTKRGSRAVISPESFLVSKDNTLDDGELARARNWGASVGKAMEQFIHH</sequence>
<dbReference type="EMBL" id="PPXC01000012">
    <property type="protein sequence ID" value="POH72610.1"/>
    <property type="molecule type" value="Genomic_DNA"/>
</dbReference>
<dbReference type="Gene3D" id="3.40.50.360">
    <property type="match status" value="1"/>
</dbReference>
<dbReference type="Proteomes" id="UP000237061">
    <property type="component" value="Unassembled WGS sequence"/>
</dbReference>
<evidence type="ECO:0000313" key="2">
    <source>
        <dbReference type="EMBL" id="POH72610.1"/>
    </source>
</evidence>
<gene>
    <name evidence="2" type="ORF">CVS27_14635</name>
</gene>
<name>A0A2S3ZTR5_ARTGL</name>
<comment type="caution">
    <text evidence="2">The sequence shown here is derived from an EMBL/GenBank/DDBJ whole genome shotgun (WGS) entry which is preliminary data.</text>
</comment>
<protein>
    <recommendedName>
        <fullName evidence="1">Flavodoxin-like domain-containing protein</fullName>
    </recommendedName>
</protein>
<evidence type="ECO:0000313" key="3">
    <source>
        <dbReference type="Proteomes" id="UP000237061"/>
    </source>
</evidence>
<dbReference type="GO" id="GO:0010181">
    <property type="term" value="F:FMN binding"/>
    <property type="evidence" value="ECO:0007669"/>
    <property type="project" value="InterPro"/>
</dbReference>
<accession>A0A2S3ZTR5</accession>
<dbReference type="InterPro" id="IPR008254">
    <property type="entry name" value="Flavodoxin/NO_synth"/>
</dbReference>